<dbReference type="EMBL" id="VAFM01000001">
    <property type="protein sequence ID" value="TKW61716.1"/>
    <property type="molecule type" value="Genomic_DNA"/>
</dbReference>
<dbReference type="AlphaFoldDB" id="A0A6N4R4K5"/>
<reference evidence="2 3" key="1">
    <citation type="journal article" date="2017" name="Nat. Commun.">
        <title>In situ click chemistry generation of cyclooxygenase-2 inhibitors.</title>
        <authorList>
            <person name="Bhardwaj A."/>
            <person name="Kaur J."/>
            <person name="Wuest M."/>
            <person name="Wuest F."/>
        </authorList>
    </citation>
    <scope>NUCLEOTIDE SEQUENCE [LARGE SCALE GENOMIC DNA]</scope>
    <source>
        <strain evidence="2">S2_018_000_R2_106</strain>
    </source>
</reference>
<evidence type="ECO:0000313" key="3">
    <source>
        <dbReference type="Proteomes" id="UP000320948"/>
    </source>
</evidence>
<dbReference type="SUPFAM" id="SSF46785">
    <property type="entry name" value="Winged helix' DNA-binding domain"/>
    <property type="match status" value="1"/>
</dbReference>
<feature type="compositionally biased region" description="Basic and acidic residues" evidence="1">
    <location>
        <begin position="1"/>
        <end position="12"/>
    </location>
</feature>
<evidence type="ECO:0000313" key="2">
    <source>
        <dbReference type="EMBL" id="TKW61716.1"/>
    </source>
</evidence>
<feature type="region of interest" description="Disordered" evidence="1">
    <location>
        <begin position="1"/>
        <end position="20"/>
    </location>
</feature>
<dbReference type="InterPro" id="IPR021880">
    <property type="entry name" value="DUF3489"/>
</dbReference>
<name>A0A6N4R4K5_BLAVI</name>
<feature type="region of interest" description="Disordered" evidence="1">
    <location>
        <begin position="54"/>
        <end position="78"/>
    </location>
</feature>
<accession>A0A6N4R4K5</accession>
<gene>
    <name evidence="2" type="ORF">DI628_03575</name>
</gene>
<dbReference type="InterPro" id="IPR036390">
    <property type="entry name" value="WH_DNA-bd_sf"/>
</dbReference>
<dbReference type="Proteomes" id="UP000320948">
    <property type="component" value="Unassembled WGS sequence"/>
</dbReference>
<comment type="caution">
    <text evidence="2">The sequence shown here is derived from an EMBL/GenBank/DDBJ whole genome shotgun (WGS) entry which is preliminary data.</text>
</comment>
<organism evidence="2 3">
    <name type="scientific">Blastochloris viridis</name>
    <name type="common">Rhodopseudomonas viridis</name>
    <dbReference type="NCBI Taxonomy" id="1079"/>
    <lineage>
        <taxon>Bacteria</taxon>
        <taxon>Pseudomonadati</taxon>
        <taxon>Pseudomonadota</taxon>
        <taxon>Alphaproteobacteria</taxon>
        <taxon>Hyphomicrobiales</taxon>
        <taxon>Blastochloridaceae</taxon>
        <taxon>Blastochloris</taxon>
    </lineage>
</organism>
<dbReference type="Pfam" id="PF11994">
    <property type="entry name" value="DUF3489"/>
    <property type="match status" value="1"/>
</dbReference>
<sequence length="78" mass="8832">MSKSNKPTEPKTNKKQAMLDLLRRPEGVTIAELEEATGWQQHSVRGALVNLKNKDKHSITNSKDDNGPRRYFLKKEGA</sequence>
<evidence type="ECO:0000256" key="1">
    <source>
        <dbReference type="SAM" id="MobiDB-lite"/>
    </source>
</evidence>
<protein>
    <submittedName>
        <fullName evidence="2">DUF3489 domain-containing protein</fullName>
    </submittedName>
</protein>
<proteinExistence type="predicted"/>